<dbReference type="InterPro" id="IPR053868">
    <property type="entry name" value="Pel9A-like_beta_helix"/>
</dbReference>
<dbReference type="PANTHER" id="PTHR40088:SF1">
    <property type="entry name" value="PECTATE LYASE PEL9"/>
    <property type="match status" value="1"/>
</dbReference>
<keyword evidence="4" id="KW-0479">Metal-binding</keyword>
<dbReference type="GO" id="GO:0016837">
    <property type="term" value="F:carbon-oxygen lyase activity, acting on polysaccharides"/>
    <property type="evidence" value="ECO:0007669"/>
    <property type="project" value="TreeGrafter"/>
</dbReference>
<dbReference type="GO" id="GO:0005576">
    <property type="term" value="C:extracellular region"/>
    <property type="evidence" value="ECO:0007669"/>
    <property type="project" value="UniProtKB-SubCell"/>
</dbReference>
<comment type="cofactor">
    <cofactor evidence="1">
        <name>Ca(2+)</name>
        <dbReference type="ChEBI" id="CHEBI:29108"/>
    </cofactor>
</comment>
<dbReference type="SUPFAM" id="SSF51126">
    <property type="entry name" value="Pectin lyase-like"/>
    <property type="match status" value="1"/>
</dbReference>
<dbReference type="AlphaFoldDB" id="A0A173N001"/>
<comment type="subcellular location">
    <subcellularLocation>
        <location evidence="2">Secreted</location>
    </subcellularLocation>
</comment>
<feature type="chain" id="PRO_5008010233" evidence="9">
    <location>
        <begin position="29"/>
        <end position="409"/>
    </location>
</feature>
<dbReference type="InterPro" id="IPR012334">
    <property type="entry name" value="Pectin_lyas_fold"/>
</dbReference>
<dbReference type="GO" id="GO:0046872">
    <property type="term" value="F:metal ion binding"/>
    <property type="evidence" value="ECO:0007669"/>
    <property type="project" value="UniProtKB-KW"/>
</dbReference>
<evidence type="ECO:0000256" key="7">
    <source>
        <dbReference type="ARBA" id="ARBA00023239"/>
    </source>
</evidence>
<evidence type="ECO:0000256" key="5">
    <source>
        <dbReference type="ARBA" id="ARBA00022729"/>
    </source>
</evidence>
<comment type="similarity">
    <text evidence="8">Belongs to the polysaccharide lyase 9 family.</text>
</comment>
<name>A0A173N001_CLOCL</name>
<dbReference type="PANTHER" id="PTHR40088">
    <property type="entry name" value="PECTATE LYASE (EUROFUNG)"/>
    <property type="match status" value="1"/>
</dbReference>
<organism evidence="11">
    <name type="scientific">Clostridium cellulovorans</name>
    <dbReference type="NCBI Taxonomy" id="1493"/>
    <lineage>
        <taxon>Bacteria</taxon>
        <taxon>Bacillati</taxon>
        <taxon>Bacillota</taxon>
        <taxon>Clostridia</taxon>
        <taxon>Eubacteriales</taxon>
        <taxon>Clostridiaceae</taxon>
        <taxon>Clostridium</taxon>
    </lineage>
</organism>
<keyword evidence="6" id="KW-0106">Calcium</keyword>
<evidence type="ECO:0000256" key="3">
    <source>
        <dbReference type="ARBA" id="ARBA00022525"/>
    </source>
</evidence>
<evidence type="ECO:0000256" key="2">
    <source>
        <dbReference type="ARBA" id="ARBA00004613"/>
    </source>
</evidence>
<dbReference type="EMBL" id="AB499265">
    <property type="protein sequence ID" value="BAV13164.1"/>
    <property type="molecule type" value="Genomic_DNA"/>
</dbReference>
<gene>
    <name evidence="11" type="primary">Pel9C</name>
</gene>
<feature type="domain" description="Pel9A-like right handed beta-helix region" evidence="10">
    <location>
        <begin position="26"/>
        <end position="339"/>
    </location>
</feature>
<dbReference type="Gene3D" id="2.160.20.10">
    <property type="entry name" value="Single-stranded right-handed beta-helix, Pectin lyase-like"/>
    <property type="match status" value="1"/>
</dbReference>
<evidence type="ECO:0000256" key="6">
    <source>
        <dbReference type="ARBA" id="ARBA00022837"/>
    </source>
</evidence>
<protein>
    <submittedName>
        <fullName evidence="11">Pectate lyase</fullName>
    </submittedName>
</protein>
<evidence type="ECO:0000256" key="4">
    <source>
        <dbReference type="ARBA" id="ARBA00022723"/>
    </source>
</evidence>
<feature type="signal peptide" evidence="9">
    <location>
        <begin position="1"/>
        <end position="28"/>
    </location>
</feature>
<reference evidence="11" key="1">
    <citation type="submission" date="2009-04" db="EMBL/GenBank/DDBJ databases">
        <title>Clostridium cellulovorans cellulosomal and noncellulosomal genes.</title>
        <authorList>
            <person name="Tamaru Y."/>
        </authorList>
    </citation>
    <scope>NUCLEOTIDE SEQUENCE</scope>
</reference>
<dbReference type="InterPro" id="IPR052052">
    <property type="entry name" value="Polysaccharide_Lyase_9"/>
</dbReference>
<dbReference type="InterPro" id="IPR011050">
    <property type="entry name" value="Pectin_lyase_fold/virulence"/>
</dbReference>
<keyword evidence="7 11" id="KW-0456">Lyase</keyword>
<keyword evidence="3" id="KW-0964">Secreted</keyword>
<sequence>MKTLLKKFLFASLVMCGSFLAASATANAAEYYMAPNGNDNNPGTLSAPFASIAKAQSVASSGDTVMLLGGVYKNFSIGASDSNYNYVNNITKSGITYRAYTSKNVPIFDFSNITPTKRVAAFRIASGVSNVTFLSIQVTGVKVGTQKQSECFRIEGNATFNQVVCHDTEANGFYFVNHGTGTCIKCDAYNNIGPTSSSIGNTDGFGAHGDGVTFQYCRSWHNSDDGYDCLTSRGSNTFDHCWAYNMTAGGDSNGFKIGGYGTGTPPSTIPVHTVKYCLSANNAAHGFYANHQPGQSATWTYNTAYNNAAGNFDMLERVSPTNATDIPGTREIVHNNIAFTRAAIINSNLPAANVSNNSWNKSGVTVSSADFQSLDATQMTKARGTNGVLPTITFMHLTDSSDLKGLGCF</sequence>
<evidence type="ECO:0000256" key="1">
    <source>
        <dbReference type="ARBA" id="ARBA00001913"/>
    </source>
</evidence>
<accession>A0A173N001</accession>
<dbReference type="OMA" id="WRFIHIT"/>
<evidence type="ECO:0000256" key="8">
    <source>
        <dbReference type="ARBA" id="ARBA00038263"/>
    </source>
</evidence>
<keyword evidence="5 9" id="KW-0732">Signal</keyword>
<proteinExistence type="inferred from homology"/>
<evidence type="ECO:0000313" key="11">
    <source>
        <dbReference type="EMBL" id="BAV13164.1"/>
    </source>
</evidence>
<evidence type="ECO:0000256" key="9">
    <source>
        <dbReference type="SAM" id="SignalP"/>
    </source>
</evidence>
<dbReference type="Pfam" id="PF22842">
    <property type="entry name" value="Pel9A-like_beta_helix"/>
    <property type="match status" value="1"/>
</dbReference>
<evidence type="ECO:0000259" key="10">
    <source>
        <dbReference type="Pfam" id="PF22842"/>
    </source>
</evidence>